<gene>
    <name evidence="2" type="ORF">EGH23_21900</name>
</gene>
<evidence type="ECO:0000313" key="2">
    <source>
        <dbReference type="EMBL" id="MBX0297535.1"/>
    </source>
</evidence>
<dbReference type="Gene3D" id="3.90.320.10">
    <property type="match status" value="1"/>
</dbReference>
<dbReference type="EMBL" id="RKLT01000021">
    <property type="protein sequence ID" value="MBX0297535.1"/>
    <property type="molecule type" value="Genomic_DNA"/>
</dbReference>
<organism evidence="2 3">
    <name type="scientific">Haloarcula nitratireducens</name>
    <dbReference type="NCBI Taxonomy" id="2487749"/>
    <lineage>
        <taxon>Archaea</taxon>
        <taxon>Methanobacteriati</taxon>
        <taxon>Methanobacteriota</taxon>
        <taxon>Stenosarchaea group</taxon>
        <taxon>Halobacteria</taxon>
        <taxon>Halobacteriales</taxon>
        <taxon>Haloarculaceae</taxon>
        <taxon>Haloarcula</taxon>
    </lineage>
</organism>
<protein>
    <submittedName>
        <fullName evidence="2">PD-(D/E)XK nuclease family protein</fullName>
    </submittedName>
</protein>
<keyword evidence="3" id="KW-1185">Reference proteome</keyword>
<evidence type="ECO:0000259" key="1">
    <source>
        <dbReference type="Pfam" id="PF12705"/>
    </source>
</evidence>
<proteinExistence type="predicted"/>
<accession>A0AAW4PJJ1</accession>
<dbReference type="Pfam" id="PF12705">
    <property type="entry name" value="PDDEXK_1"/>
    <property type="match status" value="1"/>
</dbReference>
<comment type="caution">
    <text evidence="2">The sequence shown here is derived from an EMBL/GenBank/DDBJ whole genome shotgun (WGS) entry which is preliminary data.</text>
</comment>
<feature type="domain" description="PD-(D/E)XK endonuclease-like" evidence="1">
    <location>
        <begin position="11"/>
        <end position="279"/>
    </location>
</feature>
<dbReference type="InterPro" id="IPR011604">
    <property type="entry name" value="PDDEXK-like_dom_sf"/>
</dbReference>
<evidence type="ECO:0000313" key="3">
    <source>
        <dbReference type="Proteomes" id="UP001430455"/>
    </source>
</evidence>
<dbReference type="RefSeq" id="WP_220582122.1">
    <property type="nucleotide sequence ID" value="NZ_RKLT01000021.1"/>
</dbReference>
<name>A0AAW4PJJ1_9EURY</name>
<sequence>MGHEQPFEYPPWSYSAATVFDSCPRRFYYRHLPTEATTTGTKTGNQSPVFHSLGALIGVVVHECIAQKIDRWRIGESLSYQAAETMTSKKLEEYILANTESLAQIDTKTHEEKAVAEVIERGKSVAHSHLDCFYRIIWPQFTAHQYLLHEAYRSFKIDGSPVAVRPDLCTRDSEENFVVTDWKTSDSDPLSAPSLQQLVYALWAYEEYEPEIERIIVQLVHTKNGEFDCSRFGPEDLVAIRERIQSDRQEWREAETIADYQPCPELAKCSSCPYVTRCHAGQQVLTE</sequence>
<dbReference type="Proteomes" id="UP001430455">
    <property type="component" value="Unassembled WGS sequence"/>
</dbReference>
<dbReference type="InterPro" id="IPR038726">
    <property type="entry name" value="PDDEXK_AddAB-type"/>
</dbReference>
<dbReference type="AlphaFoldDB" id="A0AAW4PJJ1"/>
<reference evidence="2 3" key="1">
    <citation type="submission" date="2021-06" db="EMBL/GenBank/DDBJ databases">
        <title>Halomicroarcula sp. a new haloarchaeum isolated from saline soil.</title>
        <authorList>
            <person name="Duran-Viseras A."/>
            <person name="Sanchez-Porro C."/>
            <person name="Ventosa A."/>
        </authorList>
    </citation>
    <scope>NUCLEOTIDE SEQUENCE [LARGE SCALE GENOMIC DNA]</scope>
    <source>
        <strain evidence="2 3">F27</strain>
    </source>
</reference>